<dbReference type="Proteomes" id="UP000552644">
    <property type="component" value="Unassembled WGS sequence"/>
</dbReference>
<evidence type="ECO:0000313" key="4">
    <source>
        <dbReference type="Proteomes" id="UP000552644"/>
    </source>
</evidence>
<protein>
    <submittedName>
        <fullName evidence="3">UPF0716 protein FxsA</fullName>
    </submittedName>
</protein>
<feature type="region of interest" description="Disordered" evidence="1">
    <location>
        <begin position="151"/>
        <end position="178"/>
    </location>
</feature>
<keyword evidence="2" id="KW-1133">Transmembrane helix</keyword>
<evidence type="ECO:0000256" key="2">
    <source>
        <dbReference type="SAM" id="Phobius"/>
    </source>
</evidence>
<name>A0A7W7QTT9_9ACTN</name>
<dbReference type="EMBL" id="JACHJP010000010">
    <property type="protein sequence ID" value="MBB4919626.1"/>
    <property type="molecule type" value="Genomic_DNA"/>
</dbReference>
<reference evidence="3 4" key="1">
    <citation type="submission" date="2020-08" db="EMBL/GenBank/DDBJ databases">
        <title>Genomic Encyclopedia of Type Strains, Phase III (KMG-III): the genomes of soil and plant-associated and newly described type strains.</title>
        <authorList>
            <person name="Whitman W."/>
        </authorList>
    </citation>
    <scope>NUCLEOTIDE SEQUENCE [LARGE SCALE GENOMIC DNA]</scope>
    <source>
        <strain evidence="3 4">CECT 8840</strain>
    </source>
</reference>
<dbReference type="Pfam" id="PF04186">
    <property type="entry name" value="FxsA"/>
    <property type="match status" value="1"/>
</dbReference>
<dbReference type="InterPro" id="IPR007313">
    <property type="entry name" value="FxsA"/>
</dbReference>
<dbReference type="PANTHER" id="PTHR35335:SF1">
    <property type="entry name" value="UPF0716 PROTEIN FXSA"/>
    <property type="match status" value="1"/>
</dbReference>
<feature type="transmembrane region" description="Helical" evidence="2">
    <location>
        <begin position="76"/>
        <end position="101"/>
    </location>
</feature>
<dbReference type="RefSeq" id="WP_184722136.1">
    <property type="nucleotide sequence ID" value="NZ_JACHJP010000010.1"/>
</dbReference>
<comment type="caution">
    <text evidence="3">The sequence shown here is derived from an EMBL/GenBank/DDBJ whole genome shotgun (WGS) entry which is preliminary data.</text>
</comment>
<evidence type="ECO:0000313" key="3">
    <source>
        <dbReference type="EMBL" id="MBB4919626.1"/>
    </source>
</evidence>
<evidence type="ECO:0000256" key="1">
    <source>
        <dbReference type="SAM" id="MobiDB-lite"/>
    </source>
</evidence>
<gene>
    <name evidence="3" type="ORF">FHS44_006769</name>
</gene>
<keyword evidence="4" id="KW-1185">Reference proteome</keyword>
<dbReference type="NCBIfam" id="NF008528">
    <property type="entry name" value="PRK11463.1-2"/>
    <property type="match status" value="1"/>
</dbReference>
<feature type="compositionally biased region" description="Basic and acidic residues" evidence="1">
    <location>
        <begin position="157"/>
        <end position="178"/>
    </location>
</feature>
<dbReference type="AlphaFoldDB" id="A0A7W7QTT9"/>
<dbReference type="GO" id="GO:0016020">
    <property type="term" value="C:membrane"/>
    <property type="evidence" value="ECO:0007669"/>
    <property type="project" value="InterPro"/>
</dbReference>
<organism evidence="3 4">
    <name type="scientific">Streptosporangium saharense</name>
    <dbReference type="NCBI Taxonomy" id="1706840"/>
    <lineage>
        <taxon>Bacteria</taxon>
        <taxon>Bacillati</taxon>
        <taxon>Actinomycetota</taxon>
        <taxon>Actinomycetes</taxon>
        <taxon>Streptosporangiales</taxon>
        <taxon>Streptosporangiaceae</taxon>
        <taxon>Streptosporangium</taxon>
    </lineage>
</organism>
<dbReference type="PANTHER" id="PTHR35335">
    <property type="entry name" value="UPF0716 PROTEIN FXSA"/>
    <property type="match status" value="1"/>
</dbReference>
<accession>A0A7W7QTT9</accession>
<sequence length="178" mass="19220">MRSVLLLLFLMVPVLEVLVLIQVGQVIGGWPTFLLLLAGSALGVWIVRREGRRAWKNLQGALQSGRMPERELADGAMVVAGGALLLFPGFVTDVAGLLFLLPFTRPLVRGFGARFLARRVDALARTVPGAGTPFGDIPGFPFGDVQRPGSGPVIHGEVIREEPGAREPRDPRRGLTEH</sequence>
<keyword evidence="2" id="KW-0812">Transmembrane</keyword>
<keyword evidence="2" id="KW-0472">Membrane</keyword>
<proteinExistence type="predicted"/>
<feature type="transmembrane region" description="Helical" evidence="2">
    <location>
        <begin position="29"/>
        <end position="47"/>
    </location>
</feature>